<sequence length="438" mass="45928">MRIAAFVATSALSLTVLATGATGAAPLVGGSPTGSGSGRVELRPAAATTPSRAVRYTAWDSRAQFDTGSYSHVRTARGRLRLDAPTGTRSYGGRQYDRGRWVSAWTAPGFDLTEVIPSWDAVTPEGTFVEVELRGRTADGRTSSWDLLGRWASGDGQLRRISVGGQGDDLADVAVDTFEADTAFTSWALRVTLNRRSGTSLTPKVDAVGGVASRLPSVTGVSTSATGVSGQVVLPVPRLSQMTHQGDFPQYGGGGESWCSPTSLAMVLGYYGAQPTAAETAWAGSSHPDRVVDTVARSTYDYAYQGTGNWPFNTAYAATRVRQAFVTRFPSLVGVERLVAAGIPVITSITFGSGQLTGAPISSTRGHLLVVVGFRANGDVIVNDPAAATNAGVRRTYDRGQFEDAWLKRGADGGSGGTAYVVRDAAHPLPSRQGATSW</sequence>
<dbReference type="RefSeq" id="WP_187579702.1">
    <property type="nucleotide sequence ID" value="NZ_CP060713.1"/>
</dbReference>
<dbReference type="Gene3D" id="3.90.70.10">
    <property type="entry name" value="Cysteine proteinases"/>
    <property type="match status" value="1"/>
</dbReference>
<keyword evidence="1" id="KW-0732">Signal</keyword>
<evidence type="ECO:0000259" key="2">
    <source>
        <dbReference type="Pfam" id="PF13529"/>
    </source>
</evidence>
<dbReference type="CDD" id="cd02549">
    <property type="entry name" value="Peptidase_C39A"/>
    <property type="match status" value="1"/>
</dbReference>
<evidence type="ECO:0000256" key="1">
    <source>
        <dbReference type="SAM" id="SignalP"/>
    </source>
</evidence>
<dbReference type="InterPro" id="IPR039564">
    <property type="entry name" value="Peptidase_C39-like"/>
</dbReference>
<reference evidence="3 4" key="1">
    <citation type="submission" date="2020-08" db="EMBL/GenBank/DDBJ databases">
        <title>Genome sequence of Nocardioides mesophilus KACC 16243T.</title>
        <authorList>
            <person name="Hyun D.-W."/>
            <person name="Bae J.-W."/>
        </authorList>
    </citation>
    <scope>NUCLEOTIDE SEQUENCE [LARGE SCALE GENOMIC DNA]</scope>
    <source>
        <strain evidence="3 4">KACC 16243</strain>
    </source>
</reference>
<dbReference type="Pfam" id="PF13529">
    <property type="entry name" value="Peptidase_C39_2"/>
    <property type="match status" value="1"/>
</dbReference>
<evidence type="ECO:0000313" key="4">
    <source>
        <dbReference type="Proteomes" id="UP000515947"/>
    </source>
</evidence>
<evidence type="ECO:0000313" key="3">
    <source>
        <dbReference type="EMBL" id="QNN53858.1"/>
    </source>
</evidence>
<dbReference type="KEGG" id="nmes:H9L09_05540"/>
<organism evidence="3 4">
    <name type="scientific">Nocardioides mesophilus</name>
    <dbReference type="NCBI Taxonomy" id="433659"/>
    <lineage>
        <taxon>Bacteria</taxon>
        <taxon>Bacillati</taxon>
        <taxon>Actinomycetota</taxon>
        <taxon>Actinomycetes</taxon>
        <taxon>Propionibacteriales</taxon>
        <taxon>Nocardioidaceae</taxon>
        <taxon>Nocardioides</taxon>
    </lineage>
</organism>
<dbReference type="Proteomes" id="UP000515947">
    <property type="component" value="Chromosome"/>
</dbReference>
<accession>A0A7G9RE33</accession>
<proteinExistence type="predicted"/>
<name>A0A7G9RE33_9ACTN</name>
<dbReference type="InterPro" id="IPR039563">
    <property type="entry name" value="Peptidase_C39_single_dom"/>
</dbReference>
<gene>
    <name evidence="3" type="ORF">H9L09_05540</name>
</gene>
<feature type="domain" description="Peptidase C39-like" evidence="2">
    <location>
        <begin position="234"/>
        <end position="386"/>
    </location>
</feature>
<protein>
    <submittedName>
        <fullName evidence="3">Peptidase C39 family protein</fullName>
    </submittedName>
</protein>
<feature type="signal peptide" evidence="1">
    <location>
        <begin position="1"/>
        <end position="24"/>
    </location>
</feature>
<keyword evidence="4" id="KW-1185">Reference proteome</keyword>
<dbReference type="AlphaFoldDB" id="A0A7G9RE33"/>
<dbReference type="EMBL" id="CP060713">
    <property type="protein sequence ID" value="QNN53858.1"/>
    <property type="molecule type" value="Genomic_DNA"/>
</dbReference>
<feature type="chain" id="PRO_5028864546" evidence="1">
    <location>
        <begin position="25"/>
        <end position="438"/>
    </location>
</feature>